<gene>
    <name evidence="1" type="ORF">CEXT_81981</name>
</gene>
<sequence length="81" mass="9104">MICGRSLDFKENIPERASGGLRSSSITEVLSGLWIYCASLRKTRGTSVQLHFSSFSPSSPSLVTGVKYLVNSRWVFREKQY</sequence>
<organism evidence="1 2">
    <name type="scientific">Caerostris extrusa</name>
    <name type="common">Bark spider</name>
    <name type="synonym">Caerostris bankana</name>
    <dbReference type="NCBI Taxonomy" id="172846"/>
    <lineage>
        <taxon>Eukaryota</taxon>
        <taxon>Metazoa</taxon>
        <taxon>Ecdysozoa</taxon>
        <taxon>Arthropoda</taxon>
        <taxon>Chelicerata</taxon>
        <taxon>Arachnida</taxon>
        <taxon>Araneae</taxon>
        <taxon>Araneomorphae</taxon>
        <taxon>Entelegynae</taxon>
        <taxon>Araneoidea</taxon>
        <taxon>Araneidae</taxon>
        <taxon>Caerostris</taxon>
    </lineage>
</organism>
<dbReference type="AlphaFoldDB" id="A0AAV4NLD6"/>
<dbReference type="EMBL" id="BPLR01021031">
    <property type="protein sequence ID" value="GIX85189.1"/>
    <property type="molecule type" value="Genomic_DNA"/>
</dbReference>
<dbReference type="Proteomes" id="UP001054945">
    <property type="component" value="Unassembled WGS sequence"/>
</dbReference>
<name>A0AAV4NLD6_CAEEX</name>
<evidence type="ECO:0000313" key="2">
    <source>
        <dbReference type="Proteomes" id="UP001054945"/>
    </source>
</evidence>
<keyword evidence="2" id="KW-1185">Reference proteome</keyword>
<evidence type="ECO:0000313" key="1">
    <source>
        <dbReference type="EMBL" id="GIX85189.1"/>
    </source>
</evidence>
<protein>
    <submittedName>
        <fullName evidence="1">Uncharacterized protein</fullName>
    </submittedName>
</protein>
<comment type="caution">
    <text evidence="1">The sequence shown here is derived from an EMBL/GenBank/DDBJ whole genome shotgun (WGS) entry which is preliminary data.</text>
</comment>
<reference evidence="1 2" key="1">
    <citation type="submission" date="2021-06" db="EMBL/GenBank/DDBJ databases">
        <title>Caerostris extrusa draft genome.</title>
        <authorList>
            <person name="Kono N."/>
            <person name="Arakawa K."/>
        </authorList>
    </citation>
    <scope>NUCLEOTIDE SEQUENCE [LARGE SCALE GENOMIC DNA]</scope>
</reference>
<accession>A0AAV4NLD6</accession>
<proteinExistence type="predicted"/>